<dbReference type="NCBIfam" id="TIGR00150">
    <property type="entry name" value="T6A_YjeE"/>
    <property type="match status" value="1"/>
</dbReference>
<dbReference type="AlphaFoldDB" id="A0A4R2M7H4"/>
<comment type="subcellular location">
    <subcellularLocation>
        <location evidence="1">Cytoplasm</location>
    </subcellularLocation>
</comment>
<evidence type="ECO:0000256" key="7">
    <source>
        <dbReference type="ARBA" id="ARBA00022741"/>
    </source>
</evidence>
<dbReference type="Gene3D" id="3.40.50.300">
    <property type="entry name" value="P-loop containing nucleotide triphosphate hydrolases"/>
    <property type="match status" value="1"/>
</dbReference>
<dbReference type="PANTHER" id="PTHR33540">
    <property type="entry name" value="TRNA THREONYLCARBAMOYLADENOSINE BIOSYNTHESIS PROTEIN TSAE"/>
    <property type="match status" value="1"/>
</dbReference>
<dbReference type="InterPro" id="IPR003442">
    <property type="entry name" value="T6A_TsaE"/>
</dbReference>
<protein>
    <recommendedName>
        <fullName evidence="3">tRNA threonylcarbamoyladenosine biosynthesis protein TsaE</fullName>
    </recommendedName>
    <alternativeName>
        <fullName evidence="10">t(6)A37 threonylcarbamoyladenosine biosynthesis protein TsaE</fullName>
    </alternativeName>
</protein>
<evidence type="ECO:0000256" key="2">
    <source>
        <dbReference type="ARBA" id="ARBA00007599"/>
    </source>
</evidence>
<dbReference type="PANTHER" id="PTHR33540:SF2">
    <property type="entry name" value="TRNA THREONYLCARBAMOYLADENOSINE BIOSYNTHESIS PROTEIN TSAE"/>
    <property type="match status" value="1"/>
</dbReference>
<dbReference type="Pfam" id="PF02367">
    <property type="entry name" value="TsaE"/>
    <property type="match status" value="1"/>
</dbReference>
<comment type="caution">
    <text evidence="11">The sequence shown here is derived from an EMBL/GenBank/DDBJ whole genome shotgun (WGS) entry which is preliminary data.</text>
</comment>
<evidence type="ECO:0000256" key="5">
    <source>
        <dbReference type="ARBA" id="ARBA00022694"/>
    </source>
</evidence>
<evidence type="ECO:0000256" key="4">
    <source>
        <dbReference type="ARBA" id="ARBA00022490"/>
    </source>
</evidence>
<comment type="similarity">
    <text evidence="2">Belongs to the TsaE family.</text>
</comment>
<dbReference type="GO" id="GO:0005737">
    <property type="term" value="C:cytoplasm"/>
    <property type="evidence" value="ECO:0007669"/>
    <property type="project" value="UniProtKB-SubCell"/>
</dbReference>
<dbReference type="GO" id="GO:0002949">
    <property type="term" value="P:tRNA threonylcarbamoyladenosine modification"/>
    <property type="evidence" value="ECO:0007669"/>
    <property type="project" value="InterPro"/>
</dbReference>
<evidence type="ECO:0000313" key="12">
    <source>
        <dbReference type="Proteomes" id="UP000295106"/>
    </source>
</evidence>
<evidence type="ECO:0000256" key="9">
    <source>
        <dbReference type="ARBA" id="ARBA00022842"/>
    </source>
</evidence>
<dbReference type="GO" id="GO:0005524">
    <property type="term" value="F:ATP binding"/>
    <property type="evidence" value="ECO:0007669"/>
    <property type="project" value="UniProtKB-KW"/>
</dbReference>
<evidence type="ECO:0000256" key="1">
    <source>
        <dbReference type="ARBA" id="ARBA00004496"/>
    </source>
</evidence>
<evidence type="ECO:0000256" key="10">
    <source>
        <dbReference type="ARBA" id="ARBA00032441"/>
    </source>
</evidence>
<keyword evidence="7" id="KW-0547">Nucleotide-binding</keyword>
<evidence type="ECO:0000256" key="3">
    <source>
        <dbReference type="ARBA" id="ARBA00019010"/>
    </source>
</evidence>
<evidence type="ECO:0000256" key="8">
    <source>
        <dbReference type="ARBA" id="ARBA00022840"/>
    </source>
</evidence>
<dbReference type="GO" id="GO:0046872">
    <property type="term" value="F:metal ion binding"/>
    <property type="evidence" value="ECO:0007669"/>
    <property type="project" value="UniProtKB-KW"/>
</dbReference>
<reference evidence="11 12" key="1">
    <citation type="submission" date="2019-03" db="EMBL/GenBank/DDBJ databases">
        <title>Genomic Encyclopedia of Type Strains, Phase IV (KMG-IV): sequencing the most valuable type-strain genomes for metagenomic binning, comparative biology and taxonomic classification.</title>
        <authorList>
            <person name="Goeker M."/>
        </authorList>
    </citation>
    <scope>NUCLEOTIDE SEQUENCE [LARGE SCALE GENOMIC DNA]</scope>
    <source>
        <strain evidence="11 12">DSM 1709</strain>
    </source>
</reference>
<gene>
    <name evidence="11" type="ORF">EV684_107246</name>
</gene>
<dbReference type="EMBL" id="SLXD01000007">
    <property type="protein sequence ID" value="TCP02240.1"/>
    <property type="molecule type" value="Genomic_DNA"/>
</dbReference>
<organism evidence="11 12">
    <name type="scientific">Rubrivivax gelatinosus</name>
    <name type="common">Rhodocyclus gelatinosus</name>
    <name type="synonym">Rhodopseudomonas gelatinosa</name>
    <dbReference type="NCBI Taxonomy" id="28068"/>
    <lineage>
        <taxon>Bacteria</taxon>
        <taxon>Pseudomonadati</taxon>
        <taxon>Pseudomonadota</taxon>
        <taxon>Betaproteobacteria</taxon>
        <taxon>Burkholderiales</taxon>
        <taxon>Sphaerotilaceae</taxon>
        <taxon>Rubrivivax</taxon>
    </lineage>
</organism>
<sequence length="161" mass="17708">MSFGSHPTILESRLVTWPDEAGCAAWAAALAARPELRDAYLELDGPLGAGKTTFVRHLLRALGVAGRIKSPTYAVVEPYALPDGLAVSHFDFYRFDDPREWEDAGFREVFARPGLKIAEWPDKARAVLPPPDLRLAIAPQDDERRLVTVEACTARGRALLA</sequence>
<name>A0A4R2M7H4_RUBGE</name>
<keyword evidence="4" id="KW-0963">Cytoplasm</keyword>
<evidence type="ECO:0000313" key="11">
    <source>
        <dbReference type="EMBL" id="TCP02240.1"/>
    </source>
</evidence>
<dbReference type="Proteomes" id="UP000295106">
    <property type="component" value="Unassembled WGS sequence"/>
</dbReference>
<dbReference type="InterPro" id="IPR027417">
    <property type="entry name" value="P-loop_NTPase"/>
</dbReference>
<keyword evidence="5" id="KW-0819">tRNA processing</keyword>
<proteinExistence type="inferred from homology"/>
<keyword evidence="8" id="KW-0067">ATP-binding</keyword>
<evidence type="ECO:0000256" key="6">
    <source>
        <dbReference type="ARBA" id="ARBA00022723"/>
    </source>
</evidence>
<keyword evidence="9" id="KW-0460">Magnesium</keyword>
<dbReference type="SUPFAM" id="SSF52540">
    <property type="entry name" value="P-loop containing nucleoside triphosphate hydrolases"/>
    <property type="match status" value="1"/>
</dbReference>
<accession>A0A4R2M7H4</accession>
<keyword evidence="6" id="KW-0479">Metal-binding</keyword>